<comment type="caution">
    <text evidence="7">The sequence shown here is derived from an EMBL/GenBank/DDBJ whole genome shotgun (WGS) entry which is preliminary data.</text>
</comment>
<gene>
    <name evidence="7" type="ORF">BG015_005301</name>
</gene>
<reference evidence="7" key="1">
    <citation type="journal article" date="2020" name="Fungal Divers.">
        <title>Resolving the Mortierellaceae phylogeny through synthesis of multi-gene phylogenetics and phylogenomics.</title>
        <authorList>
            <person name="Vandepol N."/>
            <person name="Liber J."/>
            <person name="Desiro A."/>
            <person name="Na H."/>
            <person name="Kennedy M."/>
            <person name="Barry K."/>
            <person name="Grigoriev I.V."/>
            <person name="Miller A.N."/>
            <person name="O'Donnell K."/>
            <person name="Stajich J.E."/>
            <person name="Bonito G."/>
        </authorList>
    </citation>
    <scope>NUCLEOTIDE SEQUENCE</scope>
    <source>
        <strain evidence="7">NRRL 6426</strain>
    </source>
</reference>
<accession>A0A9P5S4I6</accession>
<keyword evidence="3" id="KW-0862">Zinc</keyword>
<dbReference type="PANTHER" id="PTHR22663">
    <property type="entry name" value="RING FINGER PROTEIN NARYA-RELATED"/>
    <property type="match status" value="1"/>
</dbReference>
<dbReference type="Pfam" id="PF14634">
    <property type="entry name" value="zf-RING_5"/>
    <property type="match status" value="1"/>
</dbReference>
<dbReference type="GO" id="GO:0016925">
    <property type="term" value="P:protein sumoylation"/>
    <property type="evidence" value="ECO:0007669"/>
    <property type="project" value="TreeGrafter"/>
</dbReference>
<keyword evidence="8" id="KW-1185">Reference proteome</keyword>
<evidence type="ECO:0000313" key="7">
    <source>
        <dbReference type="EMBL" id="KAF9152402.1"/>
    </source>
</evidence>
<dbReference type="InterPro" id="IPR001841">
    <property type="entry name" value="Znf_RING"/>
</dbReference>
<organism evidence="7 8">
    <name type="scientific">Linnemannia schmuckeri</name>
    <dbReference type="NCBI Taxonomy" id="64567"/>
    <lineage>
        <taxon>Eukaryota</taxon>
        <taxon>Fungi</taxon>
        <taxon>Fungi incertae sedis</taxon>
        <taxon>Mucoromycota</taxon>
        <taxon>Mortierellomycotina</taxon>
        <taxon>Mortierellomycetes</taxon>
        <taxon>Mortierellales</taxon>
        <taxon>Mortierellaceae</taxon>
        <taxon>Linnemannia</taxon>
    </lineage>
</organism>
<evidence type="ECO:0000256" key="1">
    <source>
        <dbReference type="ARBA" id="ARBA00022723"/>
    </source>
</evidence>
<dbReference type="PANTHER" id="PTHR22663:SF17">
    <property type="entry name" value="RING FINGER PROTEIN NARYA-RELATED"/>
    <property type="match status" value="1"/>
</dbReference>
<dbReference type="GO" id="GO:0008270">
    <property type="term" value="F:zinc ion binding"/>
    <property type="evidence" value="ECO:0007669"/>
    <property type="project" value="UniProtKB-KW"/>
</dbReference>
<protein>
    <recommendedName>
        <fullName evidence="6">RING-type domain-containing protein</fullName>
    </recommendedName>
</protein>
<feature type="domain" description="RING-type" evidence="6">
    <location>
        <begin position="6"/>
        <end position="73"/>
    </location>
</feature>
<dbReference type="InterPro" id="IPR042123">
    <property type="entry name" value="Zip3/RNF212-like"/>
</dbReference>
<dbReference type="Proteomes" id="UP000748756">
    <property type="component" value="Unassembled WGS sequence"/>
</dbReference>
<evidence type="ECO:0000256" key="3">
    <source>
        <dbReference type="ARBA" id="ARBA00022833"/>
    </source>
</evidence>
<feature type="region of interest" description="Disordered" evidence="5">
    <location>
        <begin position="271"/>
        <end position="290"/>
    </location>
</feature>
<evidence type="ECO:0000259" key="6">
    <source>
        <dbReference type="Pfam" id="PF14634"/>
    </source>
</evidence>
<keyword evidence="4" id="KW-0469">Meiosis</keyword>
<evidence type="ECO:0000313" key="8">
    <source>
        <dbReference type="Proteomes" id="UP000748756"/>
    </source>
</evidence>
<sequence length="512" mass="57220">MLEHIHCNKCFRIDPVKDVSYWLTNCGHILCQQCLDRAQTREEKKRKAELDDDGVHTQENNNGSESICAICKKPCECISIPENVGDLPVDIQPFFRPLANLCNTALDAWKFQEQNLTKLIDHLHARTKRQNEVLTKARTELLNLKAMKSENQTLKKENEKLKQQIQELQKYQSGGGENGVRRRGGGGGAAPIMPVTPQIRVIDSPADRVQPSTSSRNNNQRPIAREEPTIAKRAYESQLPPPPQPDTLAGGGDTGMGPKRTRSAMSNICSNVYVGRPNSTPRPPPATRRISLIPHQRPGFMSPRLTLTHQPNDVLQSPRRPPSVHTVHQIAQPRYPNASLTVPQLQGVALQQGSGLRNHIAPVLGGQLGYGYQQTPVPVQALNQDHVYLTPQASWPPASGLPQTGMGYSVLSGVRQIPGGEVVVAHDPLIRTRGAASTARTTWQQQQQQRHQQQQQQQLRQQQIQEQQQQQQQQLQQPHQQFQLQQAQQQHGYPIALRSAVPRPVTPRTHYG</sequence>
<dbReference type="EMBL" id="JAAAUQ010000246">
    <property type="protein sequence ID" value="KAF9152402.1"/>
    <property type="molecule type" value="Genomic_DNA"/>
</dbReference>
<evidence type="ECO:0000256" key="5">
    <source>
        <dbReference type="SAM" id="MobiDB-lite"/>
    </source>
</evidence>
<evidence type="ECO:0000256" key="4">
    <source>
        <dbReference type="ARBA" id="ARBA00023254"/>
    </source>
</evidence>
<dbReference type="OrthoDB" id="2535391at2759"/>
<feature type="compositionally biased region" description="Basic and acidic residues" evidence="5">
    <location>
        <begin position="223"/>
        <end position="235"/>
    </location>
</feature>
<dbReference type="GO" id="GO:0019789">
    <property type="term" value="F:SUMO transferase activity"/>
    <property type="evidence" value="ECO:0007669"/>
    <property type="project" value="InterPro"/>
</dbReference>
<evidence type="ECO:0000256" key="2">
    <source>
        <dbReference type="ARBA" id="ARBA00022771"/>
    </source>
</evidence>
<dbReference type="GO" id="GO:0000795">
    <property type="term" value="C:synaptonemal complex"/>
    <property type="evidence" value="ECO:0007669"/>
    <property type="project" value="InterPro"/>
</dbReference>
<feature type="compositionally biased region" description="Polar residues" evidence="5">
    <location>
        <begin position="210"/>
        <end position="221"/>
    </location>
</feature>
<dbReference type="AlphaFoldDB" id="A0A9P5S4I6"/>
<name>A0A9P5S4I6_9FUNG</name>
<keyword evidence="1" id="KW-0479">Metal-binding</keyword>
<dbReference type="GO" id="GO:0007129">
    <property type="term" value="P:homologous chromosome pairing at meiosis"/>
    <property type="evidence" value="ECO:0007669"/>
    <property type="project" value="TreeGrafter"/>
</dbReference>
<keyword evidence="2" id="KW-0863">Zinc-finger</keyword>
<dbReference type="GO" id="GO:0007131">
    <property type="term" value="P:reciprocal meiotic recombination"/>
    <property type="evidence" value="ECO:0007669"/>
    <property type="project" value="InterPro"/>
</dbReference>
<feature type="region of interest" description="Disordered" evidence="5">
    <location>
        <begin position="170"/>
        <end position="262"/>
    </location>
</feature>
<dbReference type="InterPro" id="IPR017907">
    <property type="entry name" value="Znf_RING_CS"/>
</dbReference>
<dbReference type="PROSITE" id="PS00518">
    <property type="entry name" value="ZF_RING_1"/>
    <property type="match status" value="1"/>
</dbReference>
<proteinExistence type="predicted"/>